<dbReference type="InterPro" id="IPR000477">
    <property type="entry name" value="RT_dom"/>
</dbReference>
<dbReference type="PROSITE" id="PS50878">
    <property type="entry name" value="RT_POL"/>
    <property type="match status" value="1"/>
</dbReference>
<dbReference type="SUPFAM" id="SSF56672">
    <property type="entry name" value="DNA/RNA polymerases"/>
    <property type="match status" value="1"/>
</dbReference>
<dbReference type="Proteomes" id="UP001445335">
    <property type="component" value="Unassembled WGS sequence"/>
</dbReference>
<evidence type="ECO:0000256" key="1">
    <source>
        <dbReference type="SAM" id="MobiDB-lite"/>
    </source>
</evidence>
<dbReference type="EMBL" id="JALJOU010000027">
    <property type="protein sequence ID" value="KAK9836006.1"/>
    <property type="molecule type" value="Genomic_DNA"/>
</dbReference>
<proteinExistence type="predicted"/>
<dbReference type="Pfam" id="PF00078">
    <property type="entry name" value="RVT_1"/>
    <property type="match status" value="1"/>
</dbReference>
<evidence type="ECO:0000313" key="4">
    <source>
        <dbReference type="Proteomes" id="UP001445335"/>
    </source>
</evidence>
<accession>A0AAW1RS59</accession>
<feature type="region of interest" description="Disordered" evidence="1">
    <location>
        <begin position="213"/>
        <end position="234"/>
    </location>
</feature>
<keyword evidence="4" id="KW-1185">Reference proteome</keyword>
<dbReference type="InterPro" id="IPR043502">
    <property type="entry name" value="DNA/RNA_pol_sf"/>
</dbReference>
<dbReference type="AlphaFoldDB" id="A0AAW1RS59"/>
<sequence length="608" mass="65492">MLHGALHGWLSSCRVLPDRRGSDHLPLDTLLTLPWAPRTAPPVDGTALPRARWDHHLLWEYSTALREEALAAACTAAAAGDGIEALTLLLAEVTWAATISGMPRRLSRAGPARLTQPPLFDAQCRRLKSQSRRCMRHWPDSPDSRALLREYFSVTHRKRRAWALSYALALLRELRADPRALYKRAKPAVPRLPVALQATCVWEAFVRELAQRPDPPGVGLPPAPPAQPTAAQAGPAAELNAAFSAAEVRTGLQLLRNGRSASSSGLPAEFLRYAYGKPSSPDTPAPHRLQPALAELYNSWFQAGAVPDAANVSLVTPIYKRGDAAQPSNYRPIAVGEPVTRLYAALLNVRLVAYTERAGLRAPSQAGFRPCLSTQHQLFCLQHLVDRATHLRQPLFCCFLDLKGAYNRVPRALLWQALQRLGVHGRMLGALQSLYSNAEYAINVGGRRGVGVRSTRGVKQGCPLSPTLFGLLLDGLHWALLAGAPDAGPQLACSRSVPDLGYADDVCLLATWPAHLQRLLDVAHGFLTSVGMELSVNKTCVMAFGVAAAAKGVAWSCGGVRLERVEQYKYLGVTFSAAAGIAAAFPALRGRLVGGDSCSVVAAASSHS</sequence>
<protein>
    <recommendedName>
        <fullName evidence="2">Reverse transcriptase domain-containing protein</fullName>
    </recommendedName>
</protein>
<dbReference type="CDD" id="cd01650">
    <property type="entry name" value="RT_nLTR_like"/>
    <property type="match status" value="1"/>
</dbReference>
<feature type="compositionally biased region" description="Pro residues" evidence="1">
    <location>
        <begin position="213"/>
        <end position="227"/>
    </location>
</feature>
<evidence type="ECO:0000313" key="3">
    <source>
        <dbReference type="EMBL" id="KAK9836006.1"/>
    </source>
</evidence>
<gene>
    <name evidence="3" type="ORF">WJX81_005419</name>
</gene>
<dbReference type="PANTHER" id="PTHR19446">
    <property type="entry name" value="REVERSE TRANSCRIPTASES"/>
    <property type="match status" value="1"/>
</dbReference>
<evidence type="ECO:0000259" key="2">
    <source>
        <dbReference type="PROSITE" id="PS50878"/>
    </source>
</evidence>
<organism evidence="3 4">
    <name type="scientific">Elliptochloris bilobata</name>
    <dbReference type="NCBI Taxonomy" id="381761"/>
    <lineage>
        <taxon>Eukaryota</taxon>
        <taxon>Viridiplantae</taxon>
        <taxon>Chlorophyta</taxon>
        <taxon>core chlorophytes</taxon>
        <taxon>Trebouxiophyceae</taxon>
        <taxon>Trebouxiophyceae incertae sedis</taxon>
        <taxon>Elliptochloris clade</taxon>
        <taxon>Elliptochloris</taxon>
    </lineage>
</organism>
<comment type="caution">
    <text evidence="3">The sequence shown here is derived from an EMBL/GenBank/DDBJ whole genome shotgun (WGS) entry which is preliminary data.</text>
</comment>
<name>A0AAW1RS59_9CHLO</name>
<feature type="domain" description="Reverse transcriptase" evidence="2">
    <location>
        <begin position="299"/>
        <end position="575"/>
    </location>
</feature>
<reference evidence="3 4" key="1">
    <citation type="journal article" date="2024" name="Nat. Commun.">
        <title>Phylogenomics reveals the evolutionary origins of lichenization in chlorophyte algae.</title>
        <authorList>
            <person name="Puginier C."/>
            <person name="Libourel C."/>
            <person name="Otte J."/>
            <person name="Skaloud P."/>
            <person name="Haon M."/>
            <person name="Grisel S."/>
            <person name="Petersen M."/>
            <person name="Berrin J.G."/>
            <person name="Delaux P.M."/>
            <person name="Dal Grande F."/>
            <person name="Keller J."/>
        </authorList>
    </citation>
    <scope>NUCLEOTIDE SEQUENCE [LARGE SCALE GENOMIC DNA]</scope>
    <source>
        <strain evidence="3 4">SAG 245.80</strain>
    </source>
</reference>